<gene>
    <name evidence="1" type="ORF">MGAL_10B033395</name>
</gene>
<proteinExistence type="predicted"/>
<protein>
    <submittedName>
        <fullName evidence="1">Uncharacterized protein</fullName>
    </submittedName>
</protein>
<sequence length="91" mass="10672">MMGEKGTEIVIVKSDIETLGKKNEHLVKCHQVSVNTIIILEDTVRELKEAMAEKERNNKYFWKLIKKVKCQHCLKEMKSWNGLLCHVMDQE</sequence>
<evidence type="ECO:0000313" key="2">
    <source>
        <dbReference type="Proteomes" id="UP000596742"/>
    </source>
</evidence>
<keyword evidence="2" id="KW-1185">Reference proteome</keyword>
<comment type="caution">
    <text evidence="1">The sequence shown here is derived from an EMBL/GenBank/DDBJ whole genome shotgun (WGS) entry which is preliminary data.</text>
</comment>
<organism evidence="1 2">
    <name type="scientific">Mytilus galloprovincialis</name>
    <name type="common">Mediterranean mussel</name>
    <dbReference type="NCBI Taxonomy" id="29158"/>
    <lineage>
        <taxon>Eukaryota</taxon>
        <taxon>Metazoa</taxon>
        <taxon>Spiralia</taxon>
        <taxon>Lophotrochozoa</taxon>
        <taxon>Mollusca</taxon>
        <taxon>Bivalvia</taxon>
        <taxon>Autobranchia</taxon>
        <taxon>Pteriomorphia</taxon>
        <taxon>Mytilida</taxon>
        <taxon>Mytiloidea</taxon>
        <taxon>Mytilidae</taxon>
        <taxon>Mytilinae</taxon>
        <taxon>Mytilus</taxon>
    </lineage>
</organism>
<name>A0A8B6G5E3_MYTGA</name>
<dbReference type="AlphaFoldDB" id="A0A8B6G5E3"/>
<dbReference type="Proteomes" id="UP000596742">
    <property type="component" value="Unassembled WGS sequence"/>
</dbReference>
<reference evidence="1" key="1">
    <citation type="submission" date="2018-11" db="EMBL/GenBank/DDBJ databases">
        <authorList>
            <person name="Alioto T."/>
            <person name="Alioto T."/>
        </authorList>
    </citation>
    <scope>NUCLEOTIDE SEQUENCE</scope>
</reference>
<accession>A0A8B6G5E3</accession>
<dbReference type="EMBL" id="UYJE01007896">
    <property type="protein sequence ID" value="VDI58927.1"/>
    <property type="molecule type" value="Genomic_DNA"/>
</dbReference>
<dbReference type="OrthoDB" id="5807119at2759"/>
<evidence type="ECO:0000313" key="1">
    <source>
        <dbReference type="EMBL" id="VDI58927.1"/>
    </source>
</evidence>